<protein>
    <recommendedName>
        <fullName evidence="3">RNase H type-1 domain-containing protein</fullName>
    </recommendedName>
</protein>
<organism evidence="1 2">
    <name type="scientific">Hibiscus sabdariffa</name>
    <name type="common">roselle</name>
    <dbReference type="NCBI Taxonomy" id="183260"/>
    <lineage>
        <taxon>Eukaryota</taxon>
        <taxon>Viridiplantae</taxon>
        <taxon>Streptophyta</taxon>
        <taxon>Embryophyta</taxon>
        <taxon>Tracheophyta</taxon>
        <taxon>Spermatophyta</taxon>
        <taxon>Magnoliopsida</taxon>
        <taxon>eudicotyledons</taxon>
        <taxon>Gunneridae</taxon>
        <taxon>Pentapetalae</taxon>
        <taxon>rosids</taxon>
        <taxon>malvids</taxon>
        <taxon>Malvales</taxon>
        <taxon>Malvaceae</taxon>
        <taxon>Malvoideae</taxon>
        <taxon>Hibiscus</taxon>
    </lineage>
</organism>
<evidence type="ECO:0000313" key="1">
    <source>
        <dbReference type="EMBL" id="KAK9018498.1"/>
    </source>
</evidence>
<accession>A0ABR2RZU3</accession>
<evidence type="ECO:0008006" key="3">
    <source>
        <dbReference type="Google" id="ProtNLM"/>
    </source>
</evidence>
<comment type="caution">
    <text evidence="1">The sequence shown here is derived from an EMBL/GenBank/DDBJ whole genome shotgun (WGS) entry which is preliminary data.</text>
</comment>
<dbReference type="Proteomes" id="UP001396334">
    <property type="component" value="Unassembled WGS sequence"/>
</dbReference>
<sequence length="99" mass="10971">MKKAPMVEAGYDVVGWNRRVDLCFSVKFAYTICPGVSVGSTEGVIVEFPFVHREENVLADVVAKLARLRDLDYAWFSNPPLSILPLMLNETLPADAADI</sequence>
<evidence type="ECO:0000313" key="2">
    <source>
        <dbReference type="Proteomes" id="UP001396334"/>
    </source>
</evidence>
<dbReference type="EMBL" id="JBBPBN010000019">
    <property type="protein sequence ID" value="KAK9018498.1"/>
    <property type="molecule type" value="Genomic_DNA"/>
</dbReference>
<reference evidence="1 2" key="1">
    <citation type="journal article" date="2024" name="G3 (Bethesda)">
        <title>Genome assembly of Hibiscus sabdariffa L. provides insights into metabolisms of medicinal natural products.</title>
        <authorList>
            <person name="Kim T."/>
        </authorList>
    </citation>
    <scope>NUCLEOTIDE SEQUENCE [LARGE SCALE GENOMIC DNA]</scope>
    <source>
        <strain evidence="1">TK-2024</strain>
        <tissue evidence="1">Old leaves</tissue>
    </source>
</reference>
<name>A0ABR2RZU3_9ROSI</name>
<proteinExistence type="predicted"/>
<keyword evidence="2" id="KW-1185">Reference proteome</keyword>
<gene>
    <name evidence="1" type="ORF">V6N11_001472</name>
</gene>